<sequence length="93" mass="10331">MLNLFRKKEGGSVSATTSEGKITVTQWVTKNIVVSSFAGVQPMDKAKHFSHATKSLVEIASPNSVRIYNLHIGGVDLMDFLLALYRHSQRNKQ</sequence>
<name>A0A4Y2U9W6_ARAVE</name>
<gene>
    <name evidence="1" type="ORF">AVEN_243074_1</name>
</gene>
<dbReference type="AlphaFoldDB" id="A0A4Y2U9W6"/>
<reference evidence="1 2" key="1">
    <citation type="journal article" date="2019" name="Sci. Rep.">
        <title>Orb-weaving spider Araneus ventricosus genome elucidates the spidroin gene catalogue.</title>
        <authorList>
            <person name="Kono N."/>
            <person name="Nakamura H."/>
            <person name="Ohtoshi R."/>
            <person name="Moran D.A.P."/>
            <person name="Shinohara A."/>
            <person name="Yoshida Y."/>
            <person name="Fujiwara M."/>
            <person name="Mori M."/>
            <person name="Tomita M."/>
            <person name="Arakawa K."/>
        </authorList>
    </citation>
    <scope>NUCLEOTIDE SEQUENCE [LARGE SCALE GENOMIC DNA]</scope>
</reference>
<proteinExistence type="predicted"/>
<evidence type="ECO:0000313" key="2">
    <source>
        <dbReference type="Proteomes" id="UP000499080"/>
    </source>
</evidence>
<dbReference type="Proteomes" id="UP000499080">
    <property type="component" value="Unassembled WGS sequence"/>
</dbReference>
<comment type="caution">
    <text evidence="1">The sequence shown here is derived from an EMBL/GenBank/DDBJ whole genome shotgun (WGS) entry which is preliminary data.</text>
</comment>
<dbReference type="OrthoDB" id="6419477at2759"/>
<dbReference type="EMBL" id="BGPR01034115">
    <property type="protein sequence ID" value="GBO08337.1"/>
    <property type="molecule type" value="Genomic_DNA"/>
</dbReference>
<organism evidence="1 2">
    <name type="scientific">Araneus ventricosus</name>
    <name type="common">Orbweaver spider</name>
    <name type="synonym">Epeira ventricosa</name>
    <dbReference type="NCBI Taxonomy" id="182803"/>
    <lineage>
        <taxon>Eukaryota</taxon>
        <taxon>Metazoa</taxon>
        <taxon>Ecdysozoa</taxon>
        <taxon>Arthropoda</taxon>
        <taxon>Chelicerata</taxon>
        <taxon>Arachnida</taxon>
        <taxon>Araneae</taxon>
        <taxon>Araneomorphae</taxon>
        <taxon>Entelegynae</taxon>
        <taxon>Araneoidea</taxon>
        <taxon>Araneidae</taxon>
        <taxon>Araneus</taxon>
    </lineage>
</organism>
<protein>
    <submittedName>
        <fullName evidence="1">Uncharacterized protein</fullName>
    </submittedName>
</protein>
<keyword evidence="2" id="KW-1185">Reference proteome</keyword>
<dbReference type="PANTHER" id="PTHR47272">
    <property type="entry name" value="DDE_TNP_1_7 DOMAIN-CONTAINING PROTEIN"/>
    <property type="match status" value="1"/>
</dbReference>
<evidence type="ECO:0000313" key="1">
    <source>
        <dbReference type="EMBL" id="GBO08337.1"/>
    </source>
</evidence>
<accession>A0A4Y2U9W6</accession>